<protein>
    <submittedName>
        <fullName evidence="1">Uncharacterized protein</fullName>
    </submittedName>
</protein>
<dbReference type="Proteomes" id="UP001631969">
    <property type="component" value="Unassembled WGS sequence"/>
</dbReference>
<name>A0ACC7NWJ0_9BACL</name>
<gene>
    <name evidence="1" type="ORF">ACI1P1_08990</name>
</gene>
<dbReference type="EMBL" id="JBJURJ010000005">
    <property type="protein sequence ID" value="MFM9328420.1"/>
    <property type="molecule type" value="Genomic_DNA"/>
</dbReference>
<reference evidence="1" key="1">
    <citation type="submission" date="2024-12" db="EMBL/GenBank/DDBJ databases">
        <authorList>
            <person name="Wu N."/>
        </authorList>
    </citation>
    <scope>NUCLEOTIDE SEQUENCE</scope>
    <source>
        <strain evidence="1">P15</strain>
    </source>
</reference>
<evidence type="ECO:0000313" key="2">
    <source>
        <dbReference type="Proteomes" id="UP001631969"/>
    </source>
</evidence>
<keyword evidence="2" id="KW-1185">Reference proteome</keyword>
<organism evidence="1 2">
    <name type="scientific">Paenibacillus mesotrionivorans</name>
    <dbReference type="NCBI Taxonomy" id="3160968"/>
    <lineage>
        <taxon>Bacteria</taxon>
        <taxon>Bacillati</taxon>
        <taxon>Bacillota</taxon>
        <taxon>Bacilli</taxon>
        <taxon>Bacillales</taxon>
        <taxon>Paenibacillaceae</taxon>
        <taxon>Paenibacillus</taxon>
    </lineage>
</organism>
<sequence length="337" mass="37428">MRVGTQKISFAVALFMLMSVFSWTAAYADDGHNAVADISENQSIKMQNVVDSERINGNLLVFYIKADESTTISFDGRQDYGFQNITYYPKAKLKDRNLELGQEEPLAFKKKDYAIKKDDGRYTYTSQLPEGFTGEYLMAAGNYAVLEKSGFYEVSYTIAPGAKKGKFLVKVTQTGDLTTVEPDQEPVKKPELQPAIAVSNATKVFVNGREIAIEAYNIDGNNYFKLRDLAKALYHTNKEFEVGYDTASQAISVKSDTAYTPVGGELEISGAVGEQQAVPSNSEVQLNGKTLGIGAYYINGNNYFKLRDIAKALDFRVIWSNEMNAISITSVINYFED</sequence>
<proteinExistence type="predicted"/>
<comment type="caution">
    <text evidence="1">The sequence shown here is derived from an EMBL/GenBank/DDBJ whole genome shotgun (WGS) entry which is preliminary data.</text>
</comment>
<accession>A0ACC7NWJ0</accession>
<evidence type="ECO:0000313" key="1">
    <source>
        <dbReference type="EMBL" id="MFM9328420.1"/>
    </source>
</evidence>